<dbReference type="PANTHER" id="PTHR24321:SF8">
    <property type="entry name" value="ESTRADIOL 17-BETA-DEHYDROGENASE 8-RELATED"/>
    <property type="match status" value="1"/>
</dbReference>
<name>A0ABX7NA38_9BACT</name>
<evidence type="ECO:0000313" key="4">
    <source>
        <dbReference type="Proteomes" id="UP000663090"/>
    </source>
</evidence>
<dbReference type="EMBL" id="CP071091">
    <property type="protein sequence ID" value="QSQ15249.1"/>
    <property type="molecule type" value="Genomic_DNA"/>
</dbReference>
<keyword evidence="4" id="KW-1185">Reference proteome</keyword>
<dbReference type="PRINTS" id="PR00080">
    <property type="entry name" value="SDRFAMILY"/>
</dbReference>
<protein>
    <submittedName>
        <fullName evidence="3">SDR family oxidoreductase</fullName>
    </submittedName>
</protein>
<comment type="similarity">
    <text evidence="1">Belongs to the short-chain dehydrogenases/reductases (SDR) family.</text>
</comment>
<dbReference type="PANTHER" id="PTHR24321">
    <property type="entry name" value="DEHYDROGENASES, SHORT CHAIN"/>
    <property type="match status" value="1"/>
</dbReference>
<dbReference type="Pfam" id="PF13561">
    <property type="entry name" value="adh_short_C2"/>
    <property type="match status" value="1"/>
</dbReference>
<sequence>MSRQGLLEGKVALVIGASRGIGAQTAKTFVEEGATVVLAARSEDALHALAEELRKQGGTALPVPADLGDEASIASLVRTTVAKFGRLDVAFNNAADGHMPAPLAELSVDDLDRSYRINVRGFFLAMKHQLNAMLASGGGSIVNMASTAGLNGVRGMGAYSATKHAIIGLTRSAALDYADKGIRLNVVAPGPILTGRLQQIPEERRAPIVRAVPMGRIGGPEEVARAVAWLGSDAASFVTGTTLAIDGGRLAGA</sequence>
<dbReference type="Proteomes" id="UP000663090">
    <property type="component" value="Chromosome"/>
</dbReference>
<dbReference type="Gene3D" id="3.40.50.720">
    <property type="entry name" value="NAD(P)-binding Rossmann-like Domain"/>
    <property type="match status" value="1"/>
</dbReference>
<reference evidence="3 4" key="1">
    <citation type="submission" date="2021-02" db="EMBL/GenBank/DDBJ databases">
        <title>De Novo genome assembly of isolated myxobacteria.</title>
        <authorList>
            <person name="Stevens D.C."/>
        </authorList>
    </citation>
    <scope>NUCLEOTIDE SEQUENCE [LARGE SCALE GENOMIC DNA]</scope>
    <source>
        <strain evidence="3 4">SCHIC003</strain>
    </source>
</reference>
<gene>
    <name evidence="3" type="ORF">JY572_03950</name>
</gene>
<dbReference type="InterPro" id="IPR002347">
    <property type="entry name" value="SDR_fam"/>
</dbReference>
<evidence type="ECO:0000256" key="2">
    <source>
        <dbReference type="ARBA" id="ARBA00023002"/>
    </source>
</evidence>
<proteinExistence type="inferred from homology"/>
<dbReference type="SUPFAM" id="SSF51735">
    <property type="entry name" value="NAD(P)-binding Rossmann-fold domains"/>
    <property type="match status" value="1"/>
</dbReference>
<dbReference type="InterPro" id="IPR020904">
    <property type="entry name" value="Sc_DH/Rdtase_CS"/>
</dbReference>
<organism evidence="3 4">
    <name type="scientific">Myxococcus landrumensis</name>
    <dbReference type="NCBI Taxonomy" id="2813577"/>
    <lineage>
        <taxon>Bacteria</taxon>
        <taxon>Pseudomonadati</taxon>
        <taxon>Myxococcota</taxon>
        <taxon>Myxococcia</taxon>
        <taxon>Myxococcales</taxon>
        <taxon>Cystobacterineae</taxon>
        <taxon>Myxococcaceae</taxon>
        <taxon>Myxococcus</taxon>
    </lineage>
</organism>
<dbReference type="InterPro" id="IPR036291">
    <property type="entry name" value="NAD(P)-bd_dom_sf"/>
</dbReference>
<evidence type="ECO:0000313" key="3">
    <source>
        <dbReference type="EMBL" id="QSQ15249.1"/>
    </source>
</evidence>
<dbReference type="NCBIfam" id="NF005559">
    <property type="entry name" value="PRK07231.1"/>
    <property type="match status" value="1"/>
</dbReference>
<accession>A0ABX7NA38</accession>
<evidence type="ECO:0000256" key="1">
    <source>
        <dbReference type="ARBA" id="ARBA00006484"/>
    </source>
</evidence>
<dbReference type="PROSITE" id="PS00061">
    <property type="entry name" value="ADH_SHORT"/>
    <property type="match status" value="1"/>
</dbReference>
<keyword evidence="2" id="KW-0560">Oxidoreductase</keyword>
<dbReference type="PRINTS" id="PR00081">
    <property type="entry name" value="GDHRDH"/>
</dbReference>
<dbReference type="RefSeq" id="WP_206716965.1">
    <property type="nucleotide sequence ID" value="NZ_CP071091.1"/>
</dbReference>
<dbReference type="CDD" id="cd05233">
    <property type="entry name" value="SDR_c"/>
    <property type="match status" value="1"/>
</dbReference>